<gene>
    <name evidence="2" type="ORF">SAMN02745823_02063</name>
</gene>
<accession>A0A1M5XVV0</accession>
<keyword evidence="1" id="KW-0812">Transmembrane</keyword>
<reference evidence="2 3" key="1">
    <citation type="submission" date="2016-11" db="EMBL/GenBank/DDBJ databases">
        <authorList>
            <person name="Jaros S."/>
            <person name="Januszkiewicz K."/>
            <person name="Wedrychowicz H."/>
        </authorList>
    </citation>
    <scope>NUCLEOTIDE SEQUENCE [LARGE SCALE GENOMIC DNA]</scope>
    <source>
        <strain evidence="2 3">DSM 10068</strain>
    </source>
</reference>
<dbReference type="AlphaFoldDB" id="A0A1M5XVV0"/>
<proteinExistence type="predicted"/>
<feature type="transmembrane region" description="Helical" evidence="1">
    <location>
        <begin position="21"/>
        <end position="42"/>
    </location>
</feature>
<keyword evidence="1" id="KW-1133">Transmembrane helix</keyword>
<dbReference type="Proteomes" id="UP000183995">
    <property type="component" value="Unassembled WGS sequence"/>
</dbReference>
<protein>
    <submittedName>
        <fullName evidence="2">Uncharacterized protein</fullName>
    </submittedName>
</protein>
<sequence>MEIDFFNYTITNFYQEKNKDVFLQDVFFSFYFIRFCLLFILFKEEIHKHFRGIIAV</sequence>
<evidence type="ECO:0000256" key="1">
    <source>
        <dbReference type="SAM" id="Phobius"/>
    </source>
</evidence>
<keyword evidence="3" id="KW-1185">Reference proteome</keyword>
<name>A0A1M5XVV0_9FIRM</name>
<evidence type="ECO:0000313" key="2">
    <source>
        <dbReference type="EMBL" id="SHI03648.1"/>
    </source>
</evidence>
<evidence type="ECO:0000313" key="3">
    <source>
        <dbReference type="Proteomes" id="UP000183995"/>
    </source>
</evidence>
<organism evidence="2 3">
    <name type="scientific">Sporobacter termitidis DSM 10068</name>
    <dbReference type="NCBI Taxonomy" id="1123282"/>
    <lineage>
        <taxon>Bacteria</taxon>
        <taxon>Bacillati</taxon>
        <taxon>Bacillota</taxon>
        <taxon>Clostridia</taxon>
        <taxon>Eubacteriales</taxon>
        <taxon>Oscillospiraceae</taxon>
        <taxon>Sporobacter</taxon>
    </lineage>
</organism>
<dbReference type="EMBL" id="FQXV01000006">
    <property type="protein sequence ID" value="SHI03648.1"/>
    <property type="molecule type" value="Genomic_DNA"/>
</dbReference>
<keyword evidence="1" id="KW-0472">Membrane</keyword>